<protein>
    <submittedName>
        <fullName evidence="1">Uncharacterized protein</fullName>
    </submittedName>
</protein>
<evidence type="ECO:0000313" key="2">
    <source>
        <dbReference type="Proteomes" id="UP000006589"/>
    </source>
</evidence>
<dbReference type="AlphaFoldDB" id="B1M2H0"/>
<accession>B1M2H0</accession>
<evidence type="ECO:0000313" key="1">
    <source>
        <dbReference type="EMBL" id="ACB26210.1"/>
    </source>
</evidence>
<gene>
    <name evidence="1" type="ordered locus">Mrad2831_4243</name>
</gene>
<dbReference type="Proteomes" id="UP000006589">
    <property type="component" value="Chromosome"/>
</dbReference>
<dbReference type="STRING" id="426355.Mrad2831_4243"/>
<reference evidence="1 2" key="1">
    <citation type="submission" date="2008-03" db="EMBL/GenBank/DDBJ databases">
        <title>Complete sequence of chromosome of Methylobacterium radiotolerans JCM 2831.</title>
        <authorList>
            <consortium name="US DOE Joint Genome Institute"/>
            <person name="Copeland A."/>
            <person name="Lucas S."/>
            <person name="Lapidus A."/>
            <person name="Glavina del Rio T."/>
            <person name="Dalin E."/>
            <person name="Tice H."/>
            <person name="Bruce D."/>
            <person name="Goodwin L."/>
            <person name="Pitluck S."/>
            <person name="Kiss H."/>
            <person name="Brettin T."/>
            <person name="Detter J.C."/>
            <person name="Han C."/>
            <person name="Kuske C.R."/>
            <person name="Schmutz J."/>
            <person name="Larimer F."/>
            <person name="Land M."/>
            <person name="Hauser L."/>
            <person name="Kyrpides N."/>
            <person name="Mikhailova N."/>
            <person name="Marx C.J."/>
            <person name="Richardson P."/>
        </authorList>
    </citation>
    <scope>NUCLEOTIDE SEQUENCE [LARGE SCALE GENOMIC DNA]</scope>
    <source>
        <strain evidence="2">ATCC 27329 / DSM 1819 / JCM 2831 / NBRC 15690 / NCIMB 10815 / 0-1</strain>
    </source>
</reference>
<dbReference type="HOGENOM" id="CLU_3027137_0_0_5"/>
<sequence length="55" mass="6037">MARGCRAGIRIARDRGAEILRDPRGGATDRAPGGVRAVRENLEIFVESSFYIYAV</sequence>
<dbReference type="EMBL" id="CP001001">
    <property type="protein sequence ID" value="ACB26210.1"/>
    <property type="molecule type" value="Genomic_DNA"/>
</dbReference>
<organism evidence="1 2">
    <name type="scientific">Methylobacterium radiotolerans (strain ATCC 27329 / DSM 1819 / JCM 2831 / NBRC 15690 / NCIMB 10815 / 0-1)</name>
    <dbReference type="NCBI Taxonomy" id="426355"/>
    <lineage>
        <taxon>Bacteria</taxon>
        <taxon>Pseudomonadati</taxon>
        <taxon>Pseudomonadota</taxon>
        <taxon>Alphaproteobacteria</taxon>
        <taxon>Hyphomicrobiales</taxon>
        <taxon>Methylobacteriaceae</taxon>
        <taxon>Methylobacterium</taxon>
    </lineage>
</organism>
<dbReference type="KEGG" id="mrd:Mrad2831_4243"/>
<proteinExistence type="predicted"/>
<name>B1M2H0_METRJ</name>